<dbReference type="Pfam" id="PF01928">
    <property type="entry name" value="CYTH"/>
    <property type="match status" value="1"/>
</dbReference>
<dbReference type="GeneID" id="39981772"/>
<reference evidence="3 4" key="1">
    <citation type="submission" date="2017-03" db="EMBL/GenBank/DDBJ databases">
        <title>An alternative strategy for trypanosome survival in the mammalian bloodstream revealed through genome and transcriptome analysis of the ubiquitous bovine parasite Trypanosoma (Megatrypanum) theileri.</title>
        <authorList>
            <person name="Kelly S."/>
            <person name="Ivens A."/>
            <person name="Mott A."/>
            <person name="O'Neill E."/>
            <person name="Emms D."/>
            <person name="Macleod O."/>
            <person name="Voorheis P."/>
            <person name="Matthews J."/>
            <person name="Matthews K."/>
            <person name="Carrington M."/>
        </authorList>
    </citation>
    <scope>NUCLEOTIDE SEQUENCE [LARGE SCALE GENOMIC DNA]</scope>
    <source>
        <strain evidence="3">Edinburgh</strain>
    </source>
</reference>
<dbReference type="PANTHER" id="PTHR34948">
    <property type="entry name" value="OS08G0299200 PROTEIN"/>
    <property type="match status" value="1"/>
</dbReference>
<feature type="compositionally biased region" description="Polar residues" evidence="1">
    <location>
        <begin position="309"/>
        <end position="321"/>
    </location>
</feature>
<dbReference type="InterPro" id="IPR033469">
    <property type="entry name" value="CYTH-like_dom_sf"/>
</dbReference>
<dbReference type="OrthoDB" id="2160189at2759"/>
<gene>
    <name evidence="3" type="ORF">TM35_000032250</name>
</gene>
<accession>A0A1X0P6B2</accession>
<evidence type="ECO:0000259" key="2">
    <source>
        <dbReference type="Pfam" id="PF01928"/>
    </source>
</evidence>
<dbReference type="EMBL" id="NBCO01000003">
    <property type="protein sequence ID" value="ORC92472.1"/>
    <property type="molecule type" value="Genomic_DNA"/>
</dbReference>
<organism evidence="3 4">
    <name type="scientific">Trypanosoma theileri</name>
    <dbReference type="NCBI Taxonomy" id="67003"/>
    <lineage>
        <taxon>Eukaryota</taxon>
        <taxon>Discoba</taxon>
        <taxon>Euglenozoa</taxon>
        <taxon>Kinetoplastea</taxon>
        <taxon>Metakinetoplastina</taxon>
        <taxon>Trypanosomatida</taxon>
        <taxon>Trypanosomatidae</taxon>
        <taxon>Trypanosoma</taxon>
    </lineage>
</organism>
<sequence>MQVDAKILLQDYSDYERLTKALHPQFLHKEHHTDYFFDFPTLLLARRDTLLRLRVPCDEEKRILATTTTTAAVAAAAANNTDGDATHSASLTLKDHSKVECGEQMFGFLQDKHLPEEIVKEIVCGGDIVKVLRQYCKDIQKDADTPIAKIIRELESIAEDMETPLQLQQVGSYTTIRKVYKYISSSNGVDVVSKCESDMKEKELRQSMRIRIDETVFPFGKMYELEIPAVSVPLHDIMEEIGKYLQSLNLEYNMSLESKYMRFMKYTQGRTAYSEDTQELKLQIMSIEGYEEVITWLKSAAEAAGPISITQQSTQHSYKTPSPSPARTFDMPSQKTVESVGMVAGSTQECGTQTLVGFTQRTTQADRECSRKRNRDDDDNNYEEEYQENYYFDDAPDGSLILQHCFLRLRCVNRGSSFCLTLKEKETITEGSQNCFQRRIELSGDIARQLLCDPRQFLHSQREHNGIAKILWEDFGLRNLICVAFFRTKRTIFRQSITMTVPPSLSQDRQHHSHHSQQEPSSQEHTPSPSQQQQQERSLFAEPATLHTACDVSTALWLRVDRTWFDVRLPAEQIAAAAGASPSCSPGGPRHPHGAGVTEVYELTVDTTASGGHSSFSNNSVGQQSVWAWLTDALEKRGVEWQQVSQSKVEQYAALTEARMRRMSEERE</sequence>
<dbReference type="InterPro" id="IPR023577">
    <property type="entry name" value="CYTH_domain"/>
</dbReference>
<feature type="domain" description="CYTH" evidence="2">
    <location>
        <begin position="6"/>
        <end position="259"/>
    </location>
</feature>
<dbReference type="RefSeq" id="XP_028886538.1">
    <property type="nucleotide sequence ID" value="XM_029021992.1"/>
</dbReference>
<protein>
    <recommendedName>
        <fullName evidence="2">CYTH domain-containing protein</fullName>
    </recommendedName>
</protein>
<dbReference type="Gene3D" id="2.40.320.10">
    <property type="entry name" value="Hypothetical Protein Pfu-838710-001"/>
    <property type="match status" value="2"/>
</dbReference>
<evidence type="ECO:0000313" key="4">
    <source>
        <dbReference type="Proteomes" id="UP000192257"/>
    </source>
</evidence>
<proteinExistence type="predicted"/>
<dbReference type="AlphaFoldDB" id="A0A1X0P6B2"/>
<dbReference type="Proteomes" id="UP000192257">
    <property type="component" value="Unassembled WGS sequence"/>
</dbReference>
<feature type="region of interest" description="Disordered" evidence="1">
    <location>
        <begin position="503"/>
        <end position="538"/>
    </location>
</feature>
<dbReference type="GO" id="GO:0016462">
    <property type="term" value="F:pyrophosphatase activity"/>
    <property type="evidence" value="ECO:0007669"/>
    <property type="project" value="UniProtKB-ARBA"/>
</dbReference>
<keyword evidence="4" id="KW-1185">Reference proteome</keyword>
<name>A0A1X0P6B2_9TRYP</name>
<evidence type="ECO:0000313" key="3">
    <source>
        <dbReference type="EMBL" id="ORC92472.1"/>
    </source>
</evidence>
<evidence type="ECO:0000256" key="1">
    <source>
        <dbReference type="SAM" id="MobiDB-lite"/>
    </source>
</evidence>
<dbReference type="VEuPathDB" id="TriTrypDB:TM35_000032250"/>
<dbReference type="PANTHER" id="PTHR34948:SF2">
    <property type="entry name" value="TRIPHOSPHATE TUNNEL METALLOENZYME 3"/>
    <property type="match status" value="1"/>
</dbReference>
<dbReference type="SUPFAM" id="SSF55154">
    <property type="entry name" value="CYTH-like phosphatases"/>
    <property type="match status" value="2"/>
</dbReference>
<comment type="caution">
    <text evidence="3">The sequence shown here is derived from an EMBL/GenBank/DDBJ whole genome shotgun (WGS) entry which is preliminary data.</text>
</comment>
<feature type="compositionally biased region" description="Low complexity" evidence="1">
    <location>
        <begin position="518"/>
        <end position="536"/>
    </location>
</feature>
<feature type="region of interest" description="Disordered" evidence="1">
    <location>
        <begin position="309"/>
        <end position="330"/>
    </location>
</feature>